<dbReference type="EMBL" id="CAGKOT010000034">
    <property type="protein sequence ID" value="CAB5375046.1"/>
    <property type="molecule type" value="Genomic_DNA"/>
</dbReference>
<protein>
    <submittedName>
        <fullName evidence="1">Uncharacterized protein</fullName>
    </submittedName>
</protein>
<dbReference type="OrthoDB" id="2444099at2759"/>
<gene>
    <name evidence="1" type="ORF">CHRIB12_LOCUS14689</name>
</gene>
<proteinExistence type="predicted"/>
<dbReference type="AlphaFoldDB" id="A0A916EDX7"/>
<comment type="caution">
    <text evidence="1">The sequence shown here is derived from an EMBL/GenBank/DDBJ whole genome shotgun (WGS) entry which is preliminary data.</text>
</comment>
<organism evidence="1 2">
    <name type="scientific">Rhizophagus irregularis</name>
    <dbReference type="NCBI Taxonomy" id="588596"/>
    <lineage>
        <taxon>Eukaryota</taxon>
        <taxon>Fungi</taxon>
        <taxon>Fungi incertae sedis</taxon>
        <taxon>Mucoromycota</taxon>
        <taxon>Glomeromycotina</taxon>
        <taxon>Glomeromycetes</taxon>
        <taxon>Glomerales</taxon>
        <taxon>Glomeraceae</taxon>
        <taxon>Rhizophagus</taxon>
    </lineage>
</organism>
<evidence type="ECO:0000313" key="1">
    <source>
        <dbReference type="EMBL" id="CAB5375046.1"/>
    </source>
</evidence>
<accession>A0A916EDX7</accession>
<evidence type="ECO:0000313" key="2">
    <source>
        <dbReference type="Proteomes" id="UP000684084"/>
    </source>
</evidence>
<reference evidence="1" key="1">
    <citation type="submission" date="2020-05" db="EMBL/GenBank/DDBJ databases">
        <authorList>
            <person name="Rincon C."/>
            <person name="Sanders R I."/>
            <person name="Robbins C."/>
            <person name="Chaturvedi A."/>
        </authorList>
    </citation>
    <scope>NUCLEOTIDE SEQUENCE</scope>
    <source>
        <strain evidence="1">CHB12</strain>
    </source>
</reference>
<sequence>MLNLHYDFNEALSNATRETIKSVLKQKSSYKSETRKKKILICLIESDDLSEAEDDGIEDAIIDADEMEL</sequence>
<name>A0A916EDX7_9GLOM</name>
<dbReference type="Proteomes" id="UP000684084">
    <property type="component" value="Unassembled WGS sequence"/>
</dbReference>